<keyword evidence="1" id="KW-0732">Signal</keyword>
<evidence type="ECO:0000313" key="2">
    <source>
        <dbReference type="EMBL" id="OAD92417.1"/>
    </source>
</evidence>
<feature type="chain" id="PRO_5008392280" evidence="1">
    <location>
        <begin position="19"/>
        <end position="160"/>
    </location>
</feature>
<sequence>MKKILILALIAATAFSCGTPKTVQESKKVIKGYWTLDNVSYGSSGKFNVTLFNDTSAECFEGSSWRFIPNNNTATYNIENPNCPTGERNFIFTIVEIDPASGLYDFIIKPTNAKGKSEDNSGFRVHLAQLSESSMRWEQTVSLEGKPFKINMNFSKINEQ</sequence>
<reference evidence="2 3" key="1">
    <citation type="submission" date="2016-05" db="EMBL/GenBank/DDBJ databases">
        <title>Genome sequencing of Vitellibacter soesokkakensis RSSK-12.</title>
        <authorList>
            <person name="Thevarajoo S."/>
            <person name="Selvaratnam C."/>
            <person name="Goh K.M."/>
            <person name="Chan K.-G."/>
            <person name="Chong C.S."/>
        </authorList>
    </citation>
    <scope>NUCLEOTIDE SEQUENCE [LARGE SCALE GENOMIC DNA]</scope>
    <source>
        <strain evidence="2 3">RSSK-12</strain>
    </source>
</reference>
<evidence type="ECO:0000313" key="3">
    <source>
        <dbReference type="Proteomes" id="UP000077552"/>
    </source>
</evidence>
<dbReference type="EMBL" id="LXIE01000001">
    <property type="protein sequence ID" value="OAD92417.1"/>
    <property type="molecule type" value="Genomic_DNA"/>
</dbReference>
<organism evidence="2 3">
    <name type="scientific">Aequorivita soesokkakensis</name>
    <dbReference type="NCBI Taxonomy" id="1385699"/>
    <lineage>
        <taxon>Bacteria</taxon>
        <taxon>Pseudomonadati</taxon>
        <taxon>Bacteroidota</taxon>
        <taxon>Flavobacteriia</taxon>
        <taxon>Flavobacteriales</taxon>
        <taxon>Flavobacteriaceae</taxon>
        <taxon>Aequorivita</taxon>
    </lineage>
</organism>
<evidence type="ECO:0000256" key="1">
    <source>
        <dbReference type="SAM" id="SignalP"/>
    </source>
</evidence>
<name>A0A1A9LH41_9FLAO</name>
<dbReference type="STRING" id="1385699.A7A78_00425"/>
<gene>
    <name evidence="2" type="ORF">A7A78_00425</name>
</gene>
<protein>
    <submittedName>
        <fullName evidence="2">Lipocalin</fullName>
    </submittedName>
</protein>
<dbReference type="Proteomes" id="UP000077552">
    <property type="component" value="Unassembled WGS sequence"/>
</dbReference>
<dbReference type="PROSITE" id="PS51257">
    <property type="entry name" value="PROKAR_LIPOPROTEIN"/>
    <property type="match status" value="1"/>
</dbReference>
<comment type="caution">
    <text evidence="2">The sequence shown here is derived from an EMBL/GenBank/DDBJ whole genome shotgun (WGS) entry which is preliminary data.</text>
</comment>
<feature type="signal peptide" evidence="1">
    <location>
        <begin position="1"/>
        <end position="18"/>
    </location>
</feature>
<dbReference type="AlphaFoldDB" id="A0A1A9LH41"/>
<proteinExistence type="predicted"/>
<keyword evidence="3" id="KW-1185">Reference proteome</keyword>
<dbReference type="RefSeq" id="WP_068760157.1">
    <property type="nucleotide sequence ID" value="NZ_LXIE01000001.1"/>
</dbReference>
<accession>A0A1A9LH41</accession>
<dbReference type="OrthoDB" id="1121756at2"/>